<comment type="caution">
    <text evidence="8">The sequence shown here is derived from an EMBL/GenBank/DDBJ whole genome shotgun (WGS) entry which is preliminary data.</text>
</comment>
<dbReference type="EMBL" id="JBHUIP010000014">
    <property type="protein sequence ID" value="MFD2264866.1"/>
    <property type="molecule type" value="Genomic_DNA"/>
</dbReference>
<evidence type="ECO:0000256" key="5">
    <source>
        <dbReference type="ARBA" id="ARBA00022989"/>
    </source>
</evidence>
<proteinExistence type="predicted"/>
<evidence type="ECO:0000256" key="4">
    <source>
        <dbReference type="ARBA" id="ARBA00022692"/>
    </source>
</evidence>
<comment type="subcellular location">
    <subcellularLocation>
        <location evidence="1">Membrane</location>
        <topology evidence="1">Multi-pass membrane protein</topology>
    </subcellularLocation>
</comment>
<keyword evidence="6 7" id="KW-0472">Membrane</keyword>
<evidence type="ECO:0000256" key="3">
    <source>
        <dbReference type="ARBA" id="ARBA00022475"/>
    </source>
</evidence>
<dbReference type="PANTHER" id="PTHR36838">
    <property type="entry name" value="AUXIN EFFLUX CARRIER FAMILY PROTEIN"/>
    <property type="match status" value="1"/>
</dbReference>
<sequence>MQAVFNVALPVFGLILAGFFAARLKLLGGNSTQALNQFVYWFALPSLLFLVMFRAPLERVVDPAFLVPFCLPLGVILLLVWIWGRLAWGLRLADLSVQSLSAIYANVGYMGIPLVLMAFGEEAMPYAIAGTILTGSIMFGLGIMGIEIDLRSSDGFFKAIFGVLKVVCRNPLMLAPALGAALAYGDVTLPIPLKNFLELLGAASSPCALFALGMFLAAQPLGNELPEVTWLTALKLIVAPVATFITILFLSDFNSLPAQVALLLNALPTGAGAFVLAQQYDRLVAQTSATILVSTILSVPTVSLLIALFAH</sequence>
<dbReference type="RefSeq" id="WP_379878001.1">
    <property type="nucleotide sequence ID" value="NZ_JBHUIP010000014.1"/>
</dbReference>
<evidence type="ECO:0000256" key="1">
    <source>
        <dbReference type="ARBA" id="ARBA00004141"/>
    </source>
</evidence>
<feature type="transmembrane region" description="Helical" evidence="7">
    <location>
        <begin position="230"/>
        <end position="250"/>
    </location>
</feature>
<accession>A0ABW5DWJ8</accession>
<feature type="transmembrane region" description="Helical" evidence="7">
    <location>
        <begin position="256"/>
        <end position="277"/>
    </location>
</feature>
<dbReference type="Pfam" id="PF03547">
    <property type="entry name" value="Mem_trans"/>
    <property type="match status" value="1"/>
</dbReference>
<feature type="transmembrane region" description="Helical" evidence="7">
    <location>
        <begin position="166"/>
        <end position="184"/>
    </location>
</feature>
<keyword evidence="4 7" id="KW-0812">Transmembrane</keyword>
<keyword evidence="3" id="KW-1003">Cell membrane</keyword>
<feature type="transmembrane region" description="Helical" evidence="7">
    <location>
        <begin position="6"/>
        <end position="26"/>
    </location>
</feature>
<protein>
    <submittedName>
        <fullName evidence="8">AEC family transporter</fullName>
    </submittedName>
</protein>
<keyword evidence="9" id="KW-1185">Reference proteome</keyword>
<organism evidence="8 9">
    <name type="scientific">Lacibacterium aquatile</name>
    <dbReference type="NCBI Taxonomy" id="1168082"/>
    <lineage>
        <taxon>Bacteria</taxon>
        <taxon>Pseudomonadati</taxon>
        <taxon>Pseudomonadota</taxon>
        <taxon>Alphaproteobacteria</taxon>
        <taxon>Rhodospirillales</taxon>
        <taxon>Rhodospirillaceae</taxon>
    </lineage>
</organism>
<dbReference type="PANTHER" id="PTHR36838:SF3">
    <property type="entry name" value="TRANSPORTER AUXIN EFFLUX CARRIER EC FAMILY"/>
    <property type="match status" value="1"/>
</dbReference>
<feature type="transmembrane region" description="Helical" evidence="7">
    <location>
        <begin position="196"/>
        <end position="218"/>
    </location>
</feature>
<keyword evidence="2" id="KW-0813">Transport</keyword>
<feature type="transmembrane region" description="Helical" evidence="7">
    <location>
        <begin position="38"/>
        <end position="57"/>
    </location>
</feature>
<dbReference type="InterPro" id="IPR004776">
    <property type="entry name" value="Mem_transp_PIN-like"/>
</dbReference>
<evidence type="ECO:0000256" key="7">
    <source>
        <dbReference type="SAM" id="Phobius"/>
    </source>
</evidence>
<dbReference type="Proteomes" id="UP001597295">
    <property type="component" value="Unassembled WGS sequence"/>
</dbReference>
<reference evidence="9" key="1">
    <citation type="journal article" date="2019" name="Int. J. Syst. Evol. Microbiol.">
        <title>The Global Catalogue of Microorganisms (GCM) 10K type strain sequencing project: providing services to taxonomists for standard genome sequencing and annotation.</title>
        <authorList>
            <consortium name="The Broad Institute Genomics Platform"/>
            <consortium name="The Broad Institute Genome Sequencing Center for Infectious Disease"/>
            <person name="Wu L."/>
            <person name="Ma J."/>
        </authorList>
    </citation>
    <scope>NUCLEOTIDE SEQUENCE [LARGE SCALE GENOMIC DNA]</scope>
    <source>
        <strain evidence="9">CGMCC 1.19062</strain>
    </source>
</reference>
<keyword evidence="5 7" id="KW-1133">Transmembrane helix</keyword>
<feature type="transmembrane region" description="Helical" evidence="7">
    <location>
        <begin position="63"/>
        <end position="83"/>
    </location>
</feature>
<evidence type="ECO:0000256" key="6">
    <source>
        <dbReference type="ARBA" id="ARBA00023136"/>
    </source>
</evidence>
<evidence type="ECO:0000313" key="9">
    <source>
        <dbReference type="Proteomes" id="UP001597295"/>
    </source>
</evidence>
<gene>
    <name evidence="8" type="ORF">ACFSM5_18310</name>
</gene>
<evidence type="ECO:0000256" key="2">
    <source>
        <dbReference type="ARBA" id="ARBA00022448"/>
    </source>
</evidence>
<feature type="transmembrane region" description="Helical" evidence="7">
    <location>
        <begin position="95"/>
        <end position="120"/>
    </location>
</feature>
<name>A0ABW5DWJ8_9PROT</name>
<feature type="transmembrane region" description="Helical" evidence="7">
    <location>
        <begin position="126"/>
        <end position="146"/>
    </location>
</feature>
<evidence type="ECO:0000313" key="8">
    <source>
        <dbReference type="EMBL" id="MFD2264866.1"/>
    </source>
</evidence>
<feature type="transmembrane region" description="Helical" evidence="7">
    <location>
        <begin position="289"/>
        <end position="310"/>
    </location>
</feature>